<evidence type="ECO:0000313" key="1">
    <source>
        <dbReference type="EMBL" id="KAK5980439.1"/>
    </source>
</evidence>
<reference evidence="1 2" key="1">
    <citation type="submission" date="2019-10" db="EMBL/GenBank/DDBJ databases">
        <title>Assembly and Annotation for the nematode Trichostrongylus colubriformis.</title>
        <authorList>
            <person name="Martin J."/>
        </authorList>
    </citation>
    <scope>NUCLEOTIDE SEQUENCE [LARGE SCALE GENOMIC DNA]</scope>
    <source>
        <strain evidence="1">G859</strain>
        <tissue evidence="1">Whole worm</tissue>
    </source>
</reference>
<proteinExistence type="predicted"/>
<accession>A0AAN8FNY4</accession>
<dbReference type="Proteomes" id="UP001331761">
    <property type="component" value="Unassembled WGS sequence"/>
</dbReference>
<evidence type="ECO:0000313" key="2">
    <source>
        <dbReference type="Proteomes" id="UP001331761"/>
    </source>
</evidence>
<gene>
    <name evidence="1" type="ORF">GCK32_021149</name>
</gene>
<dbReference type="EMBL" id="WIXE01007415">
    <property type="protein sequence ID" value="KAK5980439.1"/>
    <property type="molecule type" value="Genomic_DNA"/>
</dbReference>
<sequence length="49" mass="5313">MKNMLPVVDCPDSVCIKAVITEPPAKRDVCIKGSAIVRDCWSRVVAQAV</sequence>
<dbReference type="AlphaFoldDB" id="A0AAN8FNY4"/>
<organism evidence="1 2">
    <name type="scientific">Trichostrongylus colubriformis</name>
    <name type="common">Black scour worm</name>
    <dbReference type="NCBI Taxonomy" id="6319"/>
    <lineage>
        <taxon>Eukaryota</taxon>
        <taxon>Metazoa</taxon>
        <taxon>Ecdysozoa</taxon>
        <taxon>Nematoda</taxon>
        <taxon>Chromadorea</taxon>
        <taxon>Rhabditida</taxon>
        <taxon>Rhabditina</taxon>
        <taxon>Rhabditomorpha</taxon>
        <taxon>Strongyloidea</taxon>
        <taxon>Trichostrongylidae</taxon>
        <taxon>Trichostrongylus</taxon>
    </lineage>
</organism>
<comment type="caution">
    <text evidence="1">The sequence shown here is derived from an EMBL/GenBank/DDBJ whole genome shotgun (WGS) entry which is preliminary data.</text>
</comment>
<name>A0AAN8FNY4_TRICO</name>
<keyword evidence="2" id="KW-1185">Reference proteome</keyword>
<protein>
    <submittedName>
        <fullName evidence="1">Uncharacterized protein</fullName>
    </submittedName>
</protein>